<evidence type="ECO:0000313" key="14">
    <source>
        <dbReference type="Proteomes" id="UP000567186"/>
    </source>
</evidence>
<dbReference type="GO" id="GO:0006646">
    <property type="term" value="P:phosphatidylethanolamine biosynthetic process"/>
    <property type="evidence" value="ECO:0007669"/>
    <property type="project" value="UniProtKB-UniRule"/>
</dbReference>
<keyword evidence="14" id="KW-1185">Reference proteome</keyword>
<comment type="PTM">
    <text evidence="12">Is synthesized initially as an inactive proenzyme. Formation of the active enzyme involves a self-maturation process in which the active site pyruvoyl group is generated from an internal serine residue via an autocatalytic post-translational modification. Two non-identical subunits are generated from the proenzyme in this reaction, and the pyruvate is formed at the N-terminus of the alpha chain, which is derived from the carboxyl end of the proenzyme. The autoendoproteolytic cleavage occurs by a canonical serine protease mechanism, in which the side chain hydroxyl group of the serine supplies its oxygen atom to form the C-terminus of the beta chain, while the remainder of the serine residue undergoes an oxidative deamination to produce ammonia and the pyruvoyl prosthetic group on the alpha chain. During this reaction, the Ser that is part of the protease active site of the proenzyme becomes the pyruvoyl prosthetic group, which constitutes an essential element of the active site of the mature decarboxylase.</text>
</comment>
<dbReference type="RefSeq" id="WP_135956605.1">
    <property type="nucleotide sequence ID" value="NZ_JABCKY010000012.1"/>
</dbReference>
<feature type="active site" description="Charge relay system; for autoendoproteolytic cleavage activity" evidence="12">
    <location>
        <position position="148"/>
    </location>
</feature>
<dbReference type="OrthoDB" id="9802030at2"/>
<comment type="cofactor">
    <cofactor evidence="12">
        <name>pyruvate</name>
        <dbReference type="ChEBI" id="CHEBI:15361"/>
    </cofactor>
    <text evidence="12">Binds 1 pyruvoyl group covalently per subunit.</text>
</comment>
<comment type="pathway">
    <text evidence="1">Lipid metabolism.</text>
</comment>
<dbReference type="HAMAP" id="MF_00662">
    <property type="entry name" value="PS_decarb_PSD_B_type1"/>
    <property type="match status" value="1"/>
</dbReference>
<proteinExistence type="inferred from homology"/>
<dbReference type="NCBIfam" id="TIGR00163">
    <property type="entry name" value="PS_decarb"/>
    <property type="match status" value="1"/>
</dbReference>
<organism evidence="13 14">
    <name type="scientific">Marinobacter orientalis</name>
    <dbReference type="NCBI Taxonomy" id="1928859"/>
    <lineage>
        <taxon>Bacteria</taxon>
        <taxon>Pseudomonadati</taxon>
        <taxon>Pseudomonadota</taxon>
        <taxon>Gammaproteobacteria</taxon>
        <taxon>Pseudomonadales</taxon>
        <taxon>Marinobacteraceae</taxon>
        <taxon>Marinobacter</taxon>
    </lineage>
</organism>
<keyword evidence="2 12" id="KW-1003">Cell membrane</keyword>
<dbReference type="GO" id="GO:0005886">
    <property type="term" value="C:plasma membrane"/>
    <property type="evidence" value="ECO:0007669"/>
    <property type="project" value="UniProtKB-SubCell"/>
</dbReference>
<keyword evidence="3 12" id="KW-0444">Lipid biosynthesis</keyword>
<keyword evidence="10 12" id="KW-1208">Phospholipid metabolism</keyword>
<evidence type="ECO:0000256" key="9">
    <source>
        <dbReference type="ARBA" id="ARBA00023239"/>
    </source>
</evidence>
<comment type="caution">
    <text evidence="13">The sequence shown here is derived from an EMBL/GenBank/DDBJ whole genome shotgun (WGS) entry which is preliminary data.</text>
</comment>
<keyword evidence="8 12" id="KW-0594">Phospholipid biosynthesis</keyword>
<sequence>MYDKLFVTSQFLLPQLAISRLAGRLADNESVPALKNRVVNWFIGRYGVDMSEALESDPAAYPSFNAFFTRALKPGLRPVDTGESSMVSPVDGVISQLGSISDDRVFQAKGRSFSLNALLGGDQERVRPFAGGEFATVYLAPRDYHRIHMPLAGTLREMVYIPGKLFSVNPTTAANVDELFARNERVVCIFDTEAGPMAFVLVGAMIVGSVETIWAGVVAPGDKRQVDVTHYDSLKTPIHFDKGEEMGRFRLGSTVIMIMPKGTVTWNSDQTAGGRVRMGKVFGEITPGQQETQ</sequence>
<comment type="similarity">
    <text evidence="12">Belongs to the phosphatidylserine decarboxylase family. PSD-B subfamily. Prokaryotic type I sub-subfamily.</text>
</comment>
<evidence type="ECO:0000256" key="6">
    <source>
        <dbReference type="ARBA" id="ARBA00023136"/>
    </source>
</evidence>
<dbReference type="EC" id="4.1.1.65" evidence="12"/>
<reference evidence="13 14" key="1">
    <citation type="submission" date="2020-04" db="EMBL/GenBank/DDBJ databases">
        <title>Marinobacter oceani sp. nov., isolated from marine solar saltern.</title>
        <authorList>
            <person name="Chen X.-Y."/>
        </authorList>
    </citation>
    <scope>NUCLEOTIDE SEQUENCE [LARGE SCALE GENOMIC DNA]</scope>
    <source>
        <strain evidence="13 14">W62</strain>
    </source>
</reference>
<feature type="active site" description="Schiff-base intermediate with substrate; via pyruvic acid; for decarboxylase activity" evidence="12">
    <location>
        <position position="253"/>
    </location>
</feature>
<feature type="active site" description="Charge relay system; for autoendoproteolytic cleavage activity" evidence="12">
    <location>
        <position position="91"/>
    </location>
</feature>
<feature type="chain" id="PRO_5031643709" description="Phosphatidylserine decarboxylase beta chain" evidence="12">
    <location>
        <begin position="1"/>
        <end position="252"/>
    </location>
</feature>
<keyword evidence="5 12" id="KW-0443">Lipid metabolism</keyword>
<evidence type="ECO:0000313" key="13">
    <source>
        <dbReference type="EMBL" id="NMT65465.1"/>
    </source>
</evidence>
<name>A0A7Y0RFV1_9GAMM</name>
<feature type="active site" description="Charge relay system; for autoendoproteolytic cleavage activity" evidence="12">
    <location>
        <position position="253"/>
    </location>
</feature>
<evidence type="ECO:0000256" key="11">
    <source>
        <dbReference type="ARBA" id="ARBA00023317"/>
    </source>
</evidence>
<comment type="function">
    <text evidence="12">Catalyzes the formation of phosphatidylethanolamine (PtdEtn) from phosphatidylserine (PtdSer).</text>
</comment>
<dbReference type="AlphaFoldDB" id="A0A7Y0RFV1"/>
<dbReference type="PANTHER" id="PTHR10067:SF6">
    <property type="entry name" value="PHOSPHATIDYLSERINE DECARBOXYLASE PROENZYME, MITOCHONDRIAL"/>
    <property type="match status" value="1"/>
</dbReference>
<keyword evidence="11 12" id="KW-0670">Pyruvate</keyword>
<dbReference type="InterPro" id="IPR033177">
    <property type="entry name" value="PSD-B"/>
</dbReference>
<dbReference type="GO" id="GO:0004609">
    <property type="term" value="F:phosphatidylserine decarboxylase activity"/>
    <property type="evidence" value="ECO:0007669"/>
    <property type="project" value="UniProtKB-UniRule"/>
</dbReference>
<feature type="modified residue" description="Pyruvic acid (Ser); by autocatalysis" evidence="12">
    <location>
        <position position="253"/>
    </location>
</feature>
<dbReference type="InterPro" id="IPR003817">
    <property type="entry name" value="PS_Dcarbxylase"/>
</dbReference>
<dbReference type="PANTHER" id="PTHR10067">
    <property type="entry name" value="PHOSPHATIDYLSERINE DECARBOXYLASE"/>
    <property type="match status" value="1"/>
</dbReference>
<evidence type="ECO:0000256" key="7">
    <source>
        <dbReference type="ARBA" id="ARBA00023145"/>
    </source>
</evidence>
<evidence type="ECO:0000256" key="3">
    <source>
        <dbReference type="ARBA" id="ARBA00022516"/>
    </source>
</evidence>
<feature type="site" description="Cleavage (non-hydrolytic); by autocatalysis" evidence="12">
    <location>
        <begin position="252"/>
        <end position="253"/>
    </location>
</feature>
<keyword evidence="9 12" id="KW-0456">Lyase</keyword>
<comment type="subunit">
    <text evidence="12">Heterodimer of a large membrane-associated beta subunit and a small pyruvoyl-containing alpha subunit.</text>
</comment>
<dbReference type="InterPro" id="IPR033178">
    <property type="entry name" value="PSD_type1_pro"/>
</dbReference>
<dbReference type="Proteomes" id="UP000567186">
    <property type="component" value="Unassembled WGS sequence"/>
</dbReference>
<dbReference type="Pfam" id="PF02666">
    <property type="entry name" value="PS_Dcarbxylase"/>
    <property type="match status" value="1"/>
</dbReference>
<protein>
    <recommendedName>
        <fullName evidence="12">Phosphatidylserine decarboxylase proenzyme</fullName>
        <ecNumber evidence="12">4.1.1.65</ecNumber>
    </recommendedName>
    <component>
        <recommendedName>
            <fullName evidence="12">Phosphatidylserine decarboxylase alpha chain</fullName>
        </recommendedName>
    </component>
    <component>
        <recommendedName>
            <fullName evidence="12">Phosphatidylserine decarboxylase beta chain</fullName>
        </recommendedName>
    </component>
</protein>
<comment type="subcellular location">
    <subcellularLocation>
        <location evidence="12">Cell membrane</location>
        <topology evidence="12">Peripheral membrane protein</topology>
    </subcellularLocation>
</comment>
<evidence type="ECO:0000256" key="10">
    <source>
        <dbReference type="ARBA" id="ARBA00023264"/>
    </source>
</evidence>
<feature type="chain" id="PRO_5031643710" description="Phosphatidylserine decarboxylase alpha chain" evidence="12">
    <location>
        <begin position="253"/>
        <end position="293"/>
    </location>
</feature>
<evidence type="ECO:0000256" key="1">
    <source>
        <dbReference type="ARBA" id="ARBA00005189"/>
    </source>
</evidence>
<evidence type="ECO:0000256" key="8">
    <source>
        <dbReference type="ARBA" id="ARBA00023209"/>
    </source>
</evidence>
<accession>A0A7Y0RFV1</accession>
<dbReference type="EMBL" id="JABCKY010000012">
    <property type="protein sequence ID" value="NMT65465.1"/>
    <property type="molecule type" value="Genomic_DNA"/>
</dbReference>
<comment type="catalytic activity">
    <reaction evidence="12">
        <text>a 1,2-diacyl-sn-glycero-3-phospho-L-serine + H(+) = a 1,2-diacyl-sn-glycero-3-phosphoethanolamine + CO2</text>
        <dbReference type="Rhea" id="RHEA:20828"/>
        <dbReference type="ChEBI" id="CHEBI:15378"/>
        <dbReference type="ChEBI" id="CHEBI:16526"/>
        <dbReference type="ChEBI" id="CHEBI:57262"/>
        <dbReference type="ChEBI" id="CHEBI:64612"/>
        <dbReference type="EC" id="4.1.1.65"/>
    </reaction>
</comment>
<keyword evidence="7 12" id="KW-0865">Zymogen</keyword>
<evidence type="ECO:0000256" key="12">
    <source>
        <dbReference type="HAMAP-Rule" id="MF_00662"/>
    </source>
</evidence>
<dbReference type="UniPathway" id="UPA00558">
    <property type="reaction ID" value="UER00616"/>
</dbReference>
<evidence type="ECO:0000256" key="2">
    <source>
        <dbReference type="ARBA" id="ARBA00022475"/>
    </source>
</evidence>
<keyword evidence="4 12" id="KW-0210">Decarboxylase</keyword>
<comment type="pathway">
    <text evidence="12">Phospholipid metabolism; phosphatidylethanolamine biosynthesis; phosphatidylethanolamine from CDP-diacylglycerol: step 2/2.</text>
</comment>
<evidence type="ECO:0000256" key="5">
    <source>
        <dbReference type="ARBA" id="ARBA00023098"/>
    </source>
</evidence>
<gene>
    <name evidence="12 13" type="primary">psd</name>
    <name evidence="13" type="ORF">HIU99_17940</name>
</gene>
<keyword evidence="6 12" id="KW-0472">Membrane</keyword>
<evidence type="ECO:0000256" key="4">
    <source>
        <dbReference type="ARBA" id="ARBA00022793"/>
    </source>
</evidence>